<dbReference type="RefSeq" id="WP_066417848.1">
    <property type="nucleotide sequence ID" value="NZ_CP018866.1"/>
</dbReference>
<evidence type="ECO:0000313" key="3">
    <source>
        <dbReference type="EMBL" id="AST93197.1"/>
    </source>
</evidence>
<evidence type="ECO:0000256" key="1">
    <source>
        <dbReference type="ARBA" id="ARBA00008984"/>
    </source>
</evidence>
<evidence type="ECO:0000259" key="2">
    <source>
        <dbReference type="PROSITE" id="PS01148"/>
    </source>
</evidence>
<keyword evidence="4" id="KW-1185">Reference proteome</keyword>
<dbReference type="PANTHER" id="PTHR33279">
    <property type="entry name" value="SULFUR CARRIER PROTEIN YEDF-RELATED"/>
    <property type="match status" value="1"/>
</dbReference>
<feature type="domain" description="UPF0033" evidence="2">
    <location>
        <begin position="7"/>
        <end position="31"/>
    </location>
</feature>
<dbReference type="AlphaFoldDB" id="A0A223KV11"/>
<protein>
    <recommendedName>
        <fullName evidence="2">UPF0033 domain-containing protein</fullName>
    </recommendedName>
</protein>
<dbReference type="SUPFAM" id="SSF64307">
    <property type="entry name" value="SirA-like"/>
    <property type="match status" value="1"/>
</dbReference>
<dbReference type="STRING" id="1314751.GCA_001591425_03009"/>
<gene>
    <name evidence="3" type="ORF">BC6307_18985</name>
</gene>
<name>A0A223KV11_9BACI</name>
<dbReference type="Pfam" id="PF01206">
    <property type="entry name" value="TusA"/>
    <property type="match status" value="1"/>
</dbReference>
<organism evidence="3 4">
    <name type="scientific">Sutcliffiella cohnii</name>
    <dbReference type="NCBI Taxonomy" id="33932"/>
    <lineage>
        <taxon>Bacteria</taxon>
        <taxon>Bacillati</taxon>
        <taxon>Bacillota</taxon>
        <taxon>Bacilli</taxon>
        <taxon>Bacillales</taxon>
        <taxon>Bacillaceae</taxon>
        <taxon>Sutcliffiella</taxon>
    </lineage>
</organism>
<reference evidence="3 4" key="1">
    <citation type="submission" date="2016-12" db="EMBL/GenBank/DDBJ databases">
        <title>The whole genome sequencing and assembly of Bacillus cohnii DSM 6307T strain.</title>
        <authorList>
            <person name="Lee Y.-J."/>
            <person name="Yi H."/>
            <person name="Bahn Y.-S."/>
            <person name="Kim J.F."/>
            <person name="Lee D.-W."/>
        </authorList>
    </citation>
    <scope>NUCLEOTIDE SEQUENCE [LARGE SCALE GENOMIC DNA]</scope>
    <source>
        <strain evidence="3 4">DSM 6307</strain>
    </source>
</reference>
<dbReference type="PANTHER" id="PTHR33279:SF6">
    <property type="entry name" value="SULFUR CARRIER PROTEIN YEDF-RELATED"/>
    <property type="match status" value="1"/>
</dbReference>
<dbReference type="KEGG" id="bcoh:BC6307_18985"/>
<accession>A0A223KV11</accession>
<evidence type="ECO:0000313" key="4">
    <source>
        <dbReference type="Proteomes" id="UP000215224"/>
    </source>
</evidence>
<dbReference type="CDD" id="cd00291">
    <property type="entry name" value="SirA_YedF_YeeD"/>
    <property type="match status" value="1"/>
</dbReference>
<proteinExistence type="inferred from homology"/>
<sequence length="75" mass="8274">MNNNKVLDVKGLNCPMPLVKTKKALNELQSGEVLEVIATDKGAKADLTAWAKSTGNEMVDMKEENNVFTFYIKKG</sequence>
<comment type="similarity">
    <text evidence="1">Belongs to the sulfur carrier protein TusA family.</text>
</comment>
<dbReference type="EMBL" id="CP018866">
    <property type="protein sequence ID" value="AST93197.1"/>
    <property type="molecule type" value="Genomic_DNA"/>
</dbReference>
<dbReference type="Gene3D" id="3.30.110.40">
    <property type="entry name" value="TusA-like domain"/>
    <property type="match status" value="1"/>
</dbReference>
<dbReference type="InterPro" id="IPR036868">
    <property type="entry name" value="TusA-like_sf"/>
</dbReference>
<dbReference type="Proteomes" id="UP000215224">
    <property type="component" value="Chromosome"/>
</dbReference>
<dbReference type="InterPro" id="IPR001455">
    <property type="entry name" value="TusA-like"/>
</dbReference>
<dbReference type="PROSITE" id="PS01148">
    <property type="entry name" value="UPF0033"/>
    <property type="match status" value="1"/>
</dbReference>